<reference evidence="2 3" key="1">
    <citation type="journal article" date="2014" name="PLoS ONE">
        <title>De novo Genome Assembly of the Fungal Plant Pathogen Pyrenophora semeniperda.</title>
        <authorList>
            <person name="Soliai M.M."/>
            <person name="Meyer S.E."/>
            <person name="Udall J.A."/>
            <person name="Elzinga D.E."/>
            <person name="Hermansen R.A."/>
            <person name="Bodily P.M."/>
            <person name="Hart A.A."/>
            <person name="Coleman C.E."/>
        </authorList>
    </citation>
    <scope>NUCLEOTIDE SEQUENCE [LARGE SCALE GENOMIC DNA]</scope>
    <source>
        <strain evidence="2 3">CCB06</strain>
        <tissue evidence="2">Mycelium</tissue>
    </source>
</reference>
<dbReference type="AlphaFoldDB" id="A0A3M7MI86"/>
<evidence type="ECO:0000256" key="1">
    <source>
        <dbReference type="SAM" id="MobiDB-lite"/>
    </source>
</evidence>
<dbReference type="EMBL" id="KE747843">
    <property type="protein sequence ID" value="RMZ74142.1"/>
    <property type="molecule type" value="Genomic_DNA"/>
</dbReference>
<dbReference type="OrthoDB" id="5426872at2759"/>
<feature type="compositionally biased region" description="Basic and acidic residues" evidence="1">
    <location>
        <begin position="70"/>
        <end position="89"/>
    </location>
</feature>
<gene>
    <name evidence="2" type="ORF">GMOD_00005001</name>
</gene>
<organism evidence="2 3">
    <name type="scientific">Pyrenophora seminiperda CCB06</name>
    <dbReference type="NCBI Taxonomy" id="1302712"/>
    <lineage>
        <taxon>Eukaryota</taxon>
        <taxon>Fungi</taxon>
        <taxon>Dikarya</taxon>
        <taxon>Ascomycota</taxon>
        <taxon>Pezizomycotina</taxon>
        <taxon>Dothideomycetes</taxon>
        <taxon>Pleosporomycetidae</taxon>
        <taxon>Pleosporales</taxon>
        <taxon>Pleosporineae</taxon>
        <taxon>Pleosporaceae</taxon>
        <taxon>Pyrenophora</taxon>
    </lineage>
</organism>
<evidence type="ECO:0000313" key="3">
    <source>
        <dbReference type="Proteomes" id="UP000265663"/>
    </source>
</evidence>
<sequence>MAEYQAEQGGIEIGDVGDRTHLVLQGGKVPAVQVTGSMGIQSKKRKEQADDAHAAAIGDVDKAVRKKAKKERDLQRKREKAAVKGNKSE</sequence>
<protein>
    <submittedName>
        <fullName evidence="2">Uncharacterized protein</fullName>
    </submittedName>
</protein>
<dbReference type="Proteomes" id="UP000265663">
    <property type="component" value="Unassembled WGS sequence"/>
</dbReference>
<feature type="compositionally biased region" description="Basic and acidic residues" evidence="1">
    <location>
        <begin position="47"/>
        <end position="63"/>
    </location>
</feature>
<accession>A0A3M7MI86</accession>
<evidence type="ECO:0000313" key="2">
    <source>
        <dbReference type="EMBL" id="RMZ74142.1"/>
    </source>
</evidence>
<proteinExistence type="predicted"/>
<feature type="region of interest" description="Disordered" evidence="1">
    <location>
        <begin position="35"/>
        <end position="89"/>
    </location>
</feature>
<name>A0A3M7MI86_9PLEO</name>
<keyword evidence="3" id="KW-1185">Reference proteome</keyword>